<dbReference type="InterPro" id="IPR058792">
    <property type="entry name" value="Beta-barrel_RND_2"/>
</dbReference>
<dbReference type="EMBL" id="BSOG01000002">
    <property type="protein sequence ID" value="GLR13071.1"/>
    <property type="molecule type" value="Genomic_DNA"/>
</dbReference>
<accession>A0ABQ5YDN2</accession>
<dbReference type="PANTHER" id="PTHR30469:SF15">
    <property type="entry name" value="HLYD FAMILY OF SECRETION PROTEINS"/>
    <property type="match status" value="1"/>
</dbReference>
<protein>
    <recommendedName>
        <fullName evidence="2">CusB-like beta-barrel domain-containing protein</fullName>
    </recommendedName>
</protein>
<name>A0ABQ5YDN2_9NEIS</name>
<sequence length="230" mass="24726">MWRQGFVAAAERDAAASANKAAQAVLLRSQAQRRFLQMVAPADGEILQRDVEVGQVVSPGQALLYLACCAPMRVVAEVDEEDIGRVQQGQPVVLGADALPGKTFDGVVSSITPKGDPLTRSYRVRIAIDQPERFRVGMTVDANVILARRERALLLPRSALREGLVWRVQDGRLTQVRVTTGASMGDQVEIRSGIGPDDLIVSVPDEQLAVGQVVRIRQAEAGPARTGSAP</sequence>
<dbReference type="Gene3D" id="2.40.420.20">
    <property type="match status" value="1"/>
</dbReference>
<evidence type="ECO:0000313" key="3">
    <source>
        <dbReference type="EMBL" id="GLR13071.1"/>
    </source>
</evidence>
<proteinExistence type="inferred from homology"/>
<organism evidence="3 4">
    <name type="scientific">Chitinimonas prasina</name>
    <dbReference type="NCBI Taxonomy" id="1434937"/>
    <lineage>
        <taxon>Bacteria</taxon>
        <taxon>Pseudomonadati</taxon>
        <taxon>Pseudomonadota</taxon>
        <taxon>Betaproteobacteria</taxon>
        <taxon>Neisseriales</taxon>
        <taxon>Chitinibacteraceae</taxon>
        <taxon>Chitinimonas</taxon>
    </lineage>
</organism>
<gene>
    <name evidence="3" type="ORF">GCM10007907_18610</name>
</gene>
<evidence type="ECO:0000259" key="2">
    <source>
        <dbReference type="Pfam" id="PF25954"/>
    </source>
</evidence>
<evidence type="ECO:0000256" key="1">
    <source>
        <dbReference type="ARBA" id="ARBA00009477"/>
    </source>
</evidence>
<dbReference type="NCBIfam" id="TIGR01730">
    <property type="entry name" value="RND_mfp"/>
    <property type="match status" value="1"/>
</dbReference>
<dbReference type="Gene3D" id="2.40.30.170">
    <property type="match status" value="1"/>
</dbReference>
<reference evidence="4" key="1">
    <citation type="journal article" date="2019" name="Int. J. Syst. Evol. Microbiol.">
        <title>The Global Catalogue of Microorganisms (GCM) 10K type strain sequencing project: providing services to taxonomists for standard genome sequencing and annotation.</title>
        <authorList>
            <consortium name="The Broad Institute Genomics Platform"/>
            <consortium name="The Broad Institute Genome Sequencing Center for Infectious Disease"/>
            <person name="Wu L."/>
            <person name="Ma J."/>
        </authorList>
    </citation>
    <scope>NUCLEOTIDE SEQUENCE [LARGE SCALE GENOMIC DNA]</scope>
    <source>
        <strain evidence="4">NBRC 110044</strain>
    </source>
</reference>
<dbReference type="InterPro" id="IPR006143">
    <property type="entry name" value="RND_pump_MFP"/>
</dbReference>
<comment type="caution">
    <text evidence="3">The sequence shown here is derived from an EMBL/GenBank/DDBJ whole genome shotgun (WGS) entry which is preliminary data.</text>
</comment>
<dbReference type="SUPFAM" id="SSF111369">
    <property type="entry name" value="HlyD-like secretion proteins"/>
    <property type="match status" value="1"/>
</dbReference>
<dbReference type="Pfam" id="PF25954">
    <property type="entry name" value="Beta-barrel_RND_2"/>
    <property type="match status" value="1"/>
</dbReference>
<keyword evidence="4" id="KW-1185">Reference proteome</keyword>
<dbReference type="Proteomes" id="UP001156706">
    <property type="component" value="Unassembled WGS sequence"/>
</dbReference>
<evidence type="ECO:0000313" key="4">
    <source>
        <dbReference type="Proteomes" id="UP001156706"/>
    </source>
</evidence>
<comment type="similarity">
    <text evidence="1">Belongs to the membrane fusion protein (MFP) (TC 8.A.1) family.</text>
</comment>
<dbReference type="Gene3D" id="2.40.50.100">
    <property type="match status" value="1"/>
</dbReference>
<feature type="domain" description="CusB-like beta-barrel" evidence="2">
    <location>
        <begin position="74"/>
        <end position="144"/>
    </location>
</feature>
<dbReference type="PANTHER" id="PTHR30469">
    <property type="entry name" value="MULTIDRUG RESISTANCE PROTEIN MDTA"/>
    <property type="match status" value="1"/>
</dbReference>